<proteinExistence type="predicted"/>
<dbReference type="PATRIC" id="fig|279058.18.peg.3104"/>
<name>A0A127QLD0_9BURK</name>
<organism evidence="1 2">
    <name type="scientific">Collimonas arenae</name>
    <dbReference type="NCBI Taxonomy" id="279058"/>
    <lineage>
        <taxon>Bacteria</taxon>
        <taxon>Pseudomonadati</taxon>
        <taxon>Pseudomonadota</taxon>
        <taxon>Betaproteobacteria</taxon>
        <taxon>Burkholderiales</taxon>
        <taxon>Oxalobacteraceae</taxon>
        <taxon>Collimonas</taxon>
    </lineage>
</organism>
<keyword evidence="2" id="KW-1185">Reference proteome</keyword>
<gene>
    <name evidence="1" type="ORF">CAter282_3152</name>
</gene>
<evidence type="ECO:0000313" key="2">
    <source>
        <dbReference type="Proteomes" id="UP000071778"/>
    </source>
</evidence>
<dbReference type="AlphaFoldDB" id="A0A127QLD0"/>
<sequence>MKFQMNFHVEIILRGNFSCWNFVGFYEGNNKLQCMKFD</sequence>
<accession>A0A127QLD0</accession>
<reference evidence="1 2" key="1">
    <citation type="submission" date="2015-11" db="EMBL/GenBank/DDBJ databases">
        <title>Exploring the genomic traits of fungus-feeding bacterial genus Collimonas.</title>
        <authorList>
            <person name="Song C."/>
            <person name="Schmidt R."/>
            <person name="de Jager V."/>
            <person name="Krzyzanowska D."/>
            <person name="Jongedijk E."/>
            <person name="Cankar K."/>
            <person name="Beekwilder J."/>
            <person name="van Veen A."/>
            <person name="de Boer W."/>
            <person name="van Veen J.A."/>
            <person name="Garbeva P."/>
        </authorList>
    </citation>
    <scope>NUCLEOTIDE SEQUENCE [LARGE SCALE GENOMIC DNA]</scope>
    <source>
        <strain evidence="1 2">Ter282</strain>
    </source>
</reference>
<dbReference type="EMBL" id="CP013235">
    <property type="protein sequence ID" value="AMP10859.1"/>
    <property type="molecule type" value="Genomic_DNA"/>
</dbReference>
<dbReference type="Proteomes" id="UP000071778">
    <property type="component" value="Chromosome"/>
</dbReference>
<evidence type="ECO:0000313" key="1">
    <source>
        <dbReference type="EMBL" id="AMP10859.1"/>
    </source>
</evidence>
<protein>
    <submittedName>
        <fullName evidence="1">Uncharacterized protein</fullName>
    </submittedName>
</protein>